<dbReference type="GO" id="GO:0016616">
    <property type="term" value="F:oxidoreductase activity, acting on the CH-OH group of donors, NAD or NADP as acceptor"/>
    <property type="evidence" value="ECO:0007669"/>
    <property type="project" value="UniProtKB-ARBA"/>
</dbReference>
<dbReference type="InterPro" id="IPR002347">
    <property type="entry name" value="SDR_fam"/>
</dbReference>
<evidence type="ECO:0000313" key="4">
    <source>
        <dbReference type="Proteomes" id="UP001445335"/>
    </source>
</evidence>
<comment type="similarity">
    <text evidence="1">Belongs to the short-chain dehydrogenases/reductases (SDR) family.</text>
</comment>
<evidence type="ECO:0000256" key="2">
    <source>
        <dbReference type="ARBA" id="ARBA00023002"/>
    </source>
</evidence>
<evidence type="ECO:0000313" key="3">
    <source>
        <dbReference type="EMBL" id="KAK9845907.1"/>
    </source>
</evidence>
<sequence>MITGGTRGIGYGIANCLARDGYDLILGYNANVERAKAAQKELEQRHGGRVASWAGELARPETLEAAFEVVRRDFGGRLTAFIHNAGLWPGLTTARTAEMPDDFSDETELDFFNYFYKVYPLAFKQGMMLAAKCEGFAHAVAISMPGCNTTQVPRVESECAGQAKAAMEYLVRTHALRHGPHNITVNAVIPGIVESEAWEKCGTELKSLAEGGVRDRPLARWGTALDVGEAVAFLLLIEKTLVD</sequence>
<dbReference type="Pfam" id="PF13561">
    <property type="entry name" value="adh_short_C2"/>
    <property type="match status" value="1"/>
</dbReference>
<comment type="caution">
    <text evidence="3">The sequence shown here is derived from an EMBL/GenBank/DDBJ whole genome shotgun (WGS) entry which is preliminary data.</text>
</comment>
<dbReference type="PANTHER" id="PTHR43008:SF4">
    <property type="entry name" value="CHAIN DEHYDROGENASE, PUTATIVE (AFU_ORTHOLOGUE AFUA_4G08710)-RELATED"/>
    <property type="match status" value="1"/>
</dbReference>
<dbReference type="PRINTS" id="PR00081">
    <property type="entry name" value="GDHRDH"/>
</dbReference>
<dbReference type="SUPFAM" id="SSF51735">
    <property type="entry name" value="NAD(P)-binding Rossmann-fold domains"/>
    <property type="match status" value="1"/>
</dbReference>
<name>A0AAW1SJB4_9CHLO</name>
<dbReference type="GO" id="GO:0050664">
    <property type="term" value="F:oxidoreductase activity, acting on NAD(P)H, oxygen as acceptor"/>
    <property type="evidence" value="ECO:0007669"/>
    <property type="project" value="TreeGrafter"/>
</dbReference>
<dbReference type="Proteomes" id="UP001445335">
    <property type="component" value="Unassembled WGS sequence"/>
</dbReference>
<dbReference type="InterPro" id="IPR036291">
    <property type="entry name" value="NAD(P)-bd_dom_sf"/>
</dbReference>
<keyword evidence="4" id="KW-1185">Reference proteome</keyword>
<dbReference type="CDD" id="cd05233">
    <property type="entry name" value="SDR_c"/>
    <property type="match status" value="1"/>
</dbReference>
<accession>A0AAW1SJB4</accession>
<proteinExistence type="inferred from homology"/>
<organism evidence="3 4">
    <name type="scientific">Elliptochloris bilobata</name>
    <dbReference type="NCBI Taxonomy" id="381761"/>
    <lineage>
        <taxon>Eukaryota</taxon>
        <taxon>Viridiplantae</taxon>
        <taxon>Chlorophyta</taxon>
        <taxon>core chlorophytes</taxon>
        <taxon>Trebouxiophyceae</taxon>
        <taxon>Trebouxiophyceae incertae sedis</taxon>
        <taxon>Elliptochloris clade</taxon>
        <taxon>Elliptochloris</taxon>
    </lineage>
</organism>
<evidence type="ECO:0008006" key="5">
    <source>
        <dbReference type="Google" id="ProtNLM"/>
    </source>
</evidence>
<dbReference type="EMBL" id="JALJOU010000002">
    <property type="protein sequence ID" value="KAK9845907.1"/>
    <property type="molecule type" value="Genomic_DNA"/>
</dbReference>
<protein>
    <recommendedName>
        <fullName evidence="5">SDR family oxidoreductase</fullName>
    </recommendedName>
</protein>
<dbReference type="AlphaFoldDB" id="A0AAW1SJB4"/>
<reference evidence="3 4" key="1">
    <citation type="journal article" date="2024" name="Nat. Commun.">
        <title>Phylogenomics reveals the evolutionary origins of lichenization in chlorophyte algae.</title>
        <authorList>
            <person name="Puginier C."/>
            <person name="Libourel C."/>
            <person name="Otte J."/>
            <person name="Skaloud P."/>
            <person name="Haon M."/>
            <person name="Grisel S."/>
            <person name="Petersen M."/>
            <person name="Berrin J.G."/>
            <person name="Delaux P.M."/>
            <person name="Dal Grande F."/>
            <person name="Keller J."/>
        </authorList>
    </citation>
    <scope>NUCLEOTIDE SEQUENCE [LARGE SCALE GENOMIC DNA]</scope>
    <source>
        <strain evidence="3 4">SAG 245.80</strain>
    </source>
</reference>
<gene>
    <name evidence="3" type="ORF">WJX81_005728</name>
</gene>
<keyword evidence="2" id="KW-0560">Oxidoreductase</keyword>
<evidence type="ECO:0000256" key="1">
    <source>
        <dbReference type="ARBA" id="ARBA00006484"/>
    </source>
</evidence>
<dbReference type="Gene3D" id="3.40.50.720">
    <property type="entry name" value="NAD(P)-binding Rossmann-like Domain"/>
    <property type="match status" value="1"/>
</dbReference>
<dbReference type="PANTHER" id="PTHR43008">
    <property type="entry name" value="BENZIL REDUCTASE"/>
    <property type="match status" value="1"/>
</dbReference>